<dbReference type="PANTHER" id="PTHR33802">
    <property type="entry name" value="SI:CH211-161H7.5-RELATED"/>
    <property type="match status" value="1"/>
</dbReference>
<feature type="transmembrane region" description="Helical" evidence="1">
    <location>
        <begin position="113"/>
        <end position="134"/>
    </location>
</feature>
<feature type="transmembrane region" description="Helical" evidence="1">
    <location>
        <begin position="90"/>
        <end position="107"/>
    </location>
</feature>
<evidence type="ECO:0000313" key="2">
    <source>
        <dbReference type="EMBL" id="QCY46882.1"/>
    </source>
</evidence>
<proteinExistence type="predicted"/>
<evidence type="ECO:0000256" key="1">
    <source>
        <dbReference type="SAM" id="Phobius"/>
    </source>
</evidence>
<dbReference type="Gene3D" id="1.20.1260.100">
    <property type="entry name" value="TspO/MBR protein"/>
    <property type="match status" value="1"/>
</dbReference>
<name>A0A5B7WSQ2_9MICC</name>
<sequence length="276" mass="29143">MRKHSVGIAVPIATAFAMAVAIFGAFAGSGALGGTPIQHASDGWLDTDSTLLAPAGPAFGIWSLVYVGLVVYAIWQFFPAARASRLQYRARAWISASALLNALWIGVVQFGWLPVSLVVIVVLLLVLIRTLLLLITTPPESTAERWILWVLFGVYLGWVSVATIANTAALLGSWGVGEGADWPVPVAIALLAVAAVIALGTTWYSGGHLGMPLAMAWGVGWIGVSRLEPGNYSQPVAIAAYTACGIIVIGSVVLAWVLRRHRDRQPIPARAQGAES</sequence>
<feature type="transmembrane region" description="Helical" evidence="1">
    <location>
        <begin position="236"/>
        <end position="258"/>
    </location>
</feature>
<dbReference type="AlphaFoldDB" id="A0A5B7WSQ2"/>
<dbReference type="InterPro" id="IPR038330">
    <property type="entry name" value="TspO/MBR-related_sf"/>
</dbReference>
<gene>
    <name evidence="2" type="ORF">GcLGCM259_1141</name>
</gene>
<organism evidence="2 3">
    <name type="scientific">Glutamicibacter creatinolyticus</name>
    <dbReference type="NCBI Taxonomy" id="162496"/>
    <lineage>
        <taxon>Bacteria</taxon>
        <taxon>Bacillati</taxon>
        <taxon>Actinomycetota</taxon>
        <taxon>Actinomycetes</taxon>
        <taxon>Micrococcales</taxon>
        <taxon>Micrococcaceae</taxon>
        <taxon>Glutamicibacter</taxon>
    </lineage>
</organism>
<feature type="transmembrane region" description="Helical" evidence="1">
    <location>
        <begin position="207"/>
        <end position="224"/>
    </location>
</feature>
<dbReference type="KEGG" id="gcr:GcLGCM259_1141"/>
<protein>
    <recommendedName>
        <fullName evidence="4">Tryptophan-rich sensory protein</fullName>
    </recommendedName>
</protein>
<keyword evidence="3" id="KW-1185">Reference proteome</keyword>
<dbReference type="PANTHER" id="PTHR33802:SF1">
    <property type="entry name" value="XK-RELATED PROTEIN"/>
    <property type="match status" value="1"/>
</dbReference>
<keyword evidence="1" id="KW-1133">Transmembrane helix</keyword>
<feature type="transmembrane region" description="Helical" evidence="1">
    <location>
        <begin position="182"/>
        <end position="200"/>
    </location>
</feature>
<feature type="transmembrane region" description="Helical" evidence="1">
    <location>
        <begin position="146"/>
        <end position="170"/>
    </location>
</feature>
<evidence type="ECO:0000313" key="3">
    <source>
        <dbReference type="Proteomes" id="UP000307000"/>
    </source>
</evidence>
<evidence type="ECO:0008006" key="4">
    <source>
        <dbReference type="Google" id="ProtNLM"/>
    </source>
</evidence>
<dbReference type="Proteomes" id="UP000307000">
    <property type="component" value="Chromosome"/>
</dbReference>
<accession>A0A5B7WSQ2</accession>
<dbReference type="RefSeq" id="WP_138926032.1">
    <property type="nucleotide sequence ID" value="NZ_CP034412.1"/>
</dbReference>
<dbReference type="EMBL" id="CP034412">
    <property type="protein sequence ID" value="QCY46882.1"/>
    <property type="molecule type" value="Genomic_DNA"/>
</dbReference>
<keyword evidence="1" id="KW-0472">Membrane</keyword>
<feature type="transmembrane region" description="Helical" evidence="1">
    <location>
        <begin position="58"/>
        <end position="78"/>
    </location>
</feature>
<keyword evidence="1" id="KW-0812">Transmembrane</keyword>
<reference evidence="2 3" key="1">
    <citation type="submission" date="2018-12" db="EMBL/GenBank/DDBJ databases">
        <title>Complete Genome Sequence of Glutamicibacter creatinolyticus strain LGCM259,isolated from an abscess of a 12-year-old mare in Italy.</title>
        <authorList>
            <person name="Santos R.G."/>
            <person name="Silva A.L."/>
            <person name="Seyffert N."/>
            <person name="Castro T.L.P."/>
            <person name="Attili A.R."/>
            <person name="Rifici C."/>
            <person name="Mazzullo G."/>
            <person name="Brenig B."/>
            <person name="Venanzi F."/>
            <person name="Azevedo V."/>
        </authorList>
    </citation>
    <scope>NUCLEOTIDE SEQUENCE [LARGE SCALE GENOMIC DNA]</scope>
    <source>
        <strain evidence="2 3">LGCM 259</strain>
    </source>
</reference>